<sequence>MDHLASTQRALYREVMLENYRAVASLACPFPTPALIFQLERGGTPWSLASQEGLNGESPRAIFLEGVLKSEKEHFVLKNIHKQAQDHIVLLSGPQFCGSQEF</sequence>
<dbReference type="SMART" id="SM00349">
    <property type="entry name" value="KRAB"/>
    <property type="match status" value="1"/>
</dbReference>
<evidence type="ECO:0000259" key="1">
    <source>
        <dbReference type="PROSITE" id="PS50805"/>
    </source>
</evidence>
<gene>
    <name evidence="2" type="ORF">MRATA1EN1_LOCUS8368</name>
</gene>
<keyword evidence="3" id="KW-1185">Reference proteome</keyword>
<dbReference type="Proteomes" id="UP001176941">
    <property type="component" value="Chromosome 19"/>
</dbReference>
<evidence type="ECO:0000313" key="3">
    <source>
        <dbReference type="Proteomes" id="UP001176941"/>
    </source>
</evidence>
<protein>
    <recommendedName>
        <fullName evidence="1">KRAB domain-containing protein</fullName>
    </recommendedName>
</protein>
<dbReference type="CDD" id="cd07765">
    <property type="entry name" value="KRAB_A-box"/>
    <property type="match status" value="1"/>
</dbReference>
<accession>A0ABN8YHR5</accession>
<feature type="domain" description="KRAB" evidence="1">
    <location>
        <begin position="1"/>
        <end position="58"/>
    </location>
</feature>
<dbReference type="InterPro" id="IPR001909">
    <property type="entry name" value="KRAB"/>
</dbReference>
<reference evidence="2" key="1">
    <citation type="submission" date="2023-04" db="EMBL/GenBank/DDBJ databases">
        <authorList>
            <consortium name="ELIXIR-Norway"/>
        </authorList>
    </citation>
    <scope>NUCLEOTIDE SEQUENCE [LARGE SCALE GENOMIC DNA]</scope>
</reference>
<evidence type="ECO:0000313" key="2">
    <source>
        <dbReference type="EMBL" id="CAI9159406.1"/>
    </source>
</evidence>
<dbReference type="SUPFAM" id="SSF109640">
    <property type="entry name" value="KRAB domain (Kruppel-associated box)"/>
    <property type="match status" value="1"/>
</dbReference>
<dbReference type="InterPro" id="IPR036051">
    <property type="entry name" value="KRAB_dom_sf"/>
</dbReference>
<dbReference type="Pfam" id="PF01352">
    <property type="entry name" value="KRAB"/>
    <property type="match status" value="1"/>
</dbReference>
<dbReference type="Gene3D" id="6.10.140.140">
    <property type="match status" value="1"/>
</dbReference>
<organism evidence="2 3">
    <name type="scientific">Rangifer tarandus platyrhynchus</name>
    <name type="common">Svalbard reindeer</name>
    <dbReference type="NCBI Taxonomy" id="3082113"/>
    <lineage>
        <taxon>Eukaryota</taxon>
        <taxon>Metazoa</taxon>
        <taxon>Chordata</taxon>
        <taxon>Craniata</taxon>
        <taxon>Vertebrata</taxon>
        <taxon>Euteleostomi</taxon>
        <taxon>Mammalia</taxon>
        <taxon>Eutheria</taxon>
        <taxon>Laurasiatheria</taxon>
        <taxon>Artiodactyla</taxon>
        <taxon>Ruminantia</taxon>
        <taxon>Pecora</taxon>
        <taxon>Cervidae</taxon>
        <taxon>Odocoileinae</taxon>
        <taxon>Rangifer</taxon>
    </lineage>
</organism>
<dbReference type="EMBL" id="OX459955">
    <property type="protein sequence ID" value="CAI9159406.1"/>
    <property type="molecule type" value="Genomic_DNA"/>
</dbReference>
<name>A0ABN8YHR5_RANTA</name>
<proteinExistence type="predicted"/>
<dbReference type="PROSITE" id="PS50805">
    <property type="entry name" value="KRAB"/>
    <property type="match status" value="1"/>
</dbReference>